<dbReference type="InterPro" id="IPR022134">
    <property type="entry name" value="DUF3667"/>
</dbReference>
<reference evidence="2 3" key="1">
    <citation type="submission" date="2015-10" db="EMBL/GenBank/DDBJ databases">
        <title>Draft genome sequence of Salegentibacter salinarum KCTC 12975.</title>
        <authorList>
            <person name="Lin W."/>
            <person name="Zheng Q."/>
        </authorList>
    </citation>
    <scope>NUCLEOTIDE SEQUENCE [LARGE SCALE GENOMIC DNA]</scope>
    <source>
        <strain evidence="2 3">KCTC 12975</strain>
    </source>
</reference>
<dbReference type="RefSeq" id="WP_157822081.1">
    <property type="nucleotide sequence ID" value="NZ_FUZC01000012.1"/>
</dbReference>
<dbReference type="STRING" id="447422.SAMN05660903_02899"/>
<proteinExistence type="predicted"/>
<keyword evidence="3" id="KW-1185">Reference proteome</keyword>
<feature type="transmembrane region" description="Helical" evidence="1">
    <location>
        <begin position="84"/>
        <end position="104"/>
    </location>
</feature>
<dbReference type="EMBL" id="LKTS01000005">
    <property type="protein sequence ID" value="PKD20378.1"/>
    <property type="molecule type" value="Genomic_DNA"/>
</dbReference>
<comment type="caution">
    <text evidence="2">The sequence shown here is derived from an EMBL/GenBank/DDBJ whole genome shotgun (WGS) entry which is preliminary data.</text>
</comment>
<name>A0A2N0U0G4_9FLAO</name>
<keyword evidence="1" id="KW-0472">Membrane</keyword>
<dbReference type="Pfam" id="PF12412">
    <property type="entry name" value="DUF3667"/>
    <property type="match status" value="1"/>
</dbReference>
<keyword evidence="1" id="KW-0812">Transmembrane</keyword>
<protein>
    <submittedName>
        <fullName evidence="2">Uncharacterized protein</fullName>
    </submittedName>
</protein>
<organism evidence="2 3">
    <name type="scientific">Salegentibacter salinarum</name>
    <dbReference type="NCBI Taxonomy" id="447422"/>
    <lineage>
        <taxon>Bacteria</taxon>
        <taxon>Pseudomonadati</taxon>
        <taxon>Bacteroidota</taxon>
        <taxon>Flavobacteriia</taxon>
        <taxon>Flavobacteriales</taxon>
        <taxon>Flavobacteriaceae</taxon>
        <taxon>Salegentibacter</taxon>
    </lineage>
</organism>
<keyword evidence="1" id="KW-1133">Transmembrane helix</keyword>
<evidence type="ECO:0000256" key="1">
    <source>
        <dbReference type="SAM" id="Phobius"/>
    </source>
</evidence>
<gene>
    <name evidence="2" type="ORF">APR41_13950</name>
</gene>
<sequence length="111" mass="13056">MSFEKGFPFTVRELATNPGRSIKDFLNEDRNRLVKPVVFLIIMSLIYTVFNTIFHFEDGYAQFSGNEDKVTLSISQWIQENYDYANIIMVIFIAGWGLLLLYFVTQEWQIK</sequence>
<accession>A0A2N0U0G4</accession>
<dbReference type="AlphaFoldDB" id="A0A2N0U0G4"/>
<feature type="transmembrane region" description="Helical" evidence="1">
    <location>
        <begin position="37"/>
        <end position="56"/>
    </location>
</feature>
<dbReference type="Proteomes" id="UP000232673">
    <property type="component" value="Unassembled WGS sequence"/>
</dbReference>
<evidence type="ECO:0000313" key="2">
    <source>
        <dbReference type="EMBL" id="PKD20378.1"/>
    </source>
</evidence>
<evidence type="ECO:0000313" key="3">
    <source>
        <dbReference type="Proteomes" id="UP000232673"/>
    </source>
</evidence>